<feature type="compositionally biased region" description="Polar residues" evidence="2">
    <location>
        <begin position="477"/>
        <end position="488"/>
    </location>
</feature>
<dbReference type="SMART" id="SM00454">
    <property type="entry name" value="SAM"/>
    <property type="match status" value="1"/>
</dbReference>
<feature type="coiled-coil region" evidence="1">
    <location>
        <begin position="295"/>
        <end position="385"/>
    </location>
</feature>
<evidence type="ECO:0000313" key="5">
    <source>
        <dbReference type="Proteomes" id="UP000789901"/>
    </source>
</evidence>
<dbReference type="EMBL" id="CAJVQB010001701">
    <property type="protein sequence ID" value="CAG8546664.1"/>
    <property type="molecule type" value="Genomic_DNA"/>
</dbReference>
<gene>
    <name evidence="4" type="ORF">GMARGA_LOCUS4351</name>
</gene>
<accession>A0ABN7UAV4</accession>
<evidence type="ECO:0000313" key="4">
    <source>
        <dbReference type="EMBL" id="CAG8546664.1"/>
    </source>
</evidence>
<organism evidence="4 5">
    <name type="scientific">Gigaspora margarita</name>
    <dbReference type="NCBI Taxonomy" id="4874"/>
    <lineage>
        <taxon>Eukaryota</taxon>
        <taxon>Fungi</taxon>
        <taxon>Fungi incertae sedis</taxon>
        <taxon>Mucoromycota</taxon>
        <taxon>Glomeromycotina</taxon>
        <taxon>Glomeromycetes</taxon>
        <taxon>Diversisporales</taxon>
        <taxon>Gigasporaceae</taxon>
        <taxon>Gigaspora</taxon>
    </lineage>
</organism>
<sequence>MSEISSPTSTSTTATEDSPTLAHVVKRWKTKELIDFLRKEEDLDLSETAIKILEKEEINGRALLKITEEKLHKYGMPGGPALNLADFAKDLSKRKLRAYSSYKSLKEVLRKFGLDSDGTESIPLFKIAKVTCEIQDSDKHFAHCMAEIIVRLKNYGSLAVDSLEAMRNEYVVAILHTALNIARDDTQKKFSMRPQYEIVGNESTGRVDYAIKDAEDLICITEDKQHQVPMGMAQNIRQLESSYETNKKKRKASDTFGDYDDFDYLYGVVTTGRDWFFLLYSPGEISQGSKLPYTIEFTEDALNEESEEYQLLRKSVRRVLGVVVGMLKDRACLKDKNAEIPELKRRIAEALKMTEEERTRRGVENAKLKARIEELESEFDRITKVEQKQTLNDNSSNNNSSNFNLIADQVPTVTHHKRPLVDTSLPEDKEMDAFLDEMHKKKVSNEIRQHNRDKKLQAQESPSIPPEEKRPQEVLDSVTQPCNRNICH</sequence>
<feature type="compositionally biased region" description="Basic and acidic residues" evidence="2">
    <location>
        <begin position="444"/>
        <end position="457"/>
    </location>
</feature>
<comment type="caution">
    <text evidence="4">The sequence shown here is derived from an EMBL/GenBank/DDBJ whole genome shotgun (WGS) entry which is preliminary data.</text>
</comment>
<dbReference type="Gene3D" id="1.10.150.50">
    <property type="entry name" value="Transcription Factor, Ets-1"/>
    <property type="match status" value="1"/>
</dbReference>
<evidence type="ECO:0000256" key="2">
    <source>
        <dbReference type="SAM" id="MobiDB-lite"/>
    </source>
</evidence>
<proteinExistence type="predicted"/>
<protein>
    <submittedName>
        <fullName evidence="4">29711_t:CDS:1</fullName>
    </submittedName>
</protein>
<evidence type="ECO:0000259" key="3">
    <source>
        <dbReference type="SMART" id="SM00454"/>
    </source>
</evidence>
<dbReference type="SUPFAM" id="SSF47769">
    <property type="entry name" value="SAM/Pointed domain"/>
    <property type="match status" value="1"/>
</dbReference>
<dbReference type="InterPro" id="IPR001660">
    <property type="entry name" value="SAM"/>
</dbReference>
<dbReference type="Proteomes" id="UP000789901">
    <property type="component" value="Unassembled WGS sequence"/>
</dbReference>
<reference evidence="4 5" key="1">
    <citation type="submission" date="2021-06" db="EMBL/GenBank/DDBJ databases">
        <authorList>
            <person name="Kallberg Y."/>
            <person name="Tangrot J."/>
            <person name="Rosling A."/>
        </authorList>
    </citation>
    <scope>NUCLEOTIDE SEQUENCE [LARGE SCALE GENOMIC DNA]</scope>
    <source>
        <strain evidence="4 5">120-4 pot B 10/14</strain>
    </source>
</reference>
<dbReference type="InterPro" id="IPR013761">
    <property type="entry name" value="SAM/pointed_sf"/>
</dbReference>
<feature type="region of interest" description="Disordered" evidence="2">
    <location>
        <begin position="444"/>
        <end position="488"/>
    </location>
</feature>
<feature type="domain" description="SAM" evidence="3">
    <location>
        <begin position="25"/>
        <end position="94"/>
    </location>
</feature>
<keyword evidence="5" id="KW-1185">Reference proteome</keyword>
<keyword evidence="1" id="KW-0175">Coiled coil</keyword>
<name>A0ABN7UAV4_GIGMA</name>
<evidence type="ECO:0000256" key="1">
    <source>
        <dbReference type="SAM" id="Coils"/>
    </source>
</evidence>